<dbReference type="EMBL" id="JAFIMR010000001">
    <property type="protein sequence ID" value="KAI1881541.1"/>
    <property type="molecule type" value="Genomic_DNA"/>
</dbReference>
<feature type="chain" id="PRO_5040290381" description="Apple domain-containing protein" evidence="1">
    <location>
        <begin position="20"/>
        <end position="1052"/>
    </location>
</feature>
<dbReference type="Pfam" id="PF00024">
    <property type="entry name" value="PAN_1"/>
    <property type="match status" value="2"/>
</dbReference>
<gene>
    <name evidence="3" type="ORF">JX265_000367</name>
</gene>
<feature type="domain" description="Apple" evidence="2">
    <location>
        <begin position="396"/>
        <end position="473"/>
    </location>
</feature>
<keyword evidence="4" id="KW-1185">Reference proteome</keyword>
<accession>A0A9P9WYN9</accession>
<evidence type="ECO:0000313" key="4">
    <source>
        <dbReference type="Proteomes" id="UP000829685"/>
    </source>
</evidence>
<feature type="domain" description="Apple" evidence="2">
    <location>
        <begin position="975"/>
        <end position="1048"/>
    </location>
</feature>
<evidence type="ECO:0000256" key="1">
    <source>
        <dbReference type="SAM" id="SignalP"/>
    </source>
</evidence>
<dbReference type="Pfam" id="PF14295">
    <property type="entry name" value="PAN_4"/>
    <property type="match status" value="2"/>
</dbReference>
<organism evidence="3 4">
    <name type="scientific">Neoarthrinium moseri</name>
    <dbReference type="NCBI Taxonomy" id="1658444"/>
    <lineage>
        <taxon>Eukaryota</taxon>
        <taxon>Fungi</taxon>
        <taxon>Dikarya</taxon>
        <taxon>Ascomycota</taxon>
        <taxon>Pezizomycotina</taxon>
        <taxon>Sordariomycetes</taxon>
        <taxon>Xylariomycetidae</taxon>
        <taxon>Amphisphaeriales</taxon>
        <taxon>Apiosporaceae</taxon>
        <taxon>Neoarthrinium</taxon>
    </lineage>
</organism>
<feature type="domain" description="Apple" evidence="2">
    <location>
        <begin position="671"/>
        <end position="748"/>
    </location>
</feature>
<keyword evidence="1" id="KW-0732">Signal</keyword>
<dbReference type="SMART" id="SM00473">
    <property type="entry name" value="PAN_AP"/>
    <property type="match status" value="5"/>
</dbReference>
<dbReference type="AlphaFoldDB" id="A0A9P9WYN9"/>
<dbReference type="SUPFAM" id="SSF57414">
    <property type="entry name" value="Hairpin loop containing domain-like"/>
    <property type="match status" value="1"/>
</dbReference>
<dbReference type="PROSITE" id="PS50948">
    <property type="entry name" value="PAN"/>
    <property type="match status" value="4"/>
</dbReference>
<dbReference type="Proteomes" id="UP000829685">
    <property type="component" value="Unassembled WGS sequence"/>
</dbReference>
<evidence type="ECO:0000259" key="2">
    <source>
        <dbReference type="PROSITE" id="PS50948"/>
    </source>
</evidence>
<reference evidence="3" key="1">
    <citation type="submission" date="2021-03" db="EMBL/GenBank/DDBJ databases">
        <title>Revisited historic fungal species revealed as producer of novel bioactive compounds through whole genome sequencing and comparative genomics.</title>
        <authorList>
            <person name="Vignolle G.A."/>
            <person name="Hochenegger N."/>
            <person name="Mach R.L."/>
            <person name="Mach-Aigner A.R."/>
            <person name="Javad Rahimi M."/>
            <person name="Salim K.A."/>
            <person name="Chan C.M."/>
            <person name="Lim L.B.L."/>
            <person name="Cai F."/>
            <person name="Druzhinina I.S."/>
            <person name="U'Ren J.M."/>
            <person name="Derntl C."/>
        </authorList>
    </citation>
    <scope>NUCLEOTIDE SEQUENCE</scope>
    <source>
        <strain evidence="3">TUCIM 5799</strain>
    </source>
</reference>
<protein>
    <recommendedName>
        <fullName evidence="2">Apple domain-containing protein</fullName>
    </recommendedName>
</protein>
<dbReference type="InterPro" id="IPR003609">
    <property type="entry name" value="Pan_app"/>
</dbReference>
<comment type="caution">
    <text evidence="3">The sequence shown here is derived from an EMBL/GenBank/DDBJ whole genome shotgun (WGS) entry which is preliminary data.</text>
</comment>
<feature type="signal peptide" evidence="1">
    <location>
        <begin position="1"/>
        <end position="19"/>
    </location>
</feature>
<evidence type="ECO:0000313" key="3">
    <source>
        <dbReference type="EMBL" id="KAI1881541.1"/>
    </source>
</evidence>
<sequence>MRSSIISLALTGAAGFANAESAPAKKRCSSVFPSSSSVVGSSSATVSETVLFPSATSSSTLSDSDSFTSSLIISSSSSSISITLAGSSSTSTSSPTVTTSPAAVQTVVNDVGNGDFGAYDPNSPGGIANWESQNCEINLNYGYSRDGSSGNGCVQMTAAPTKKRDISKREDYTAMIMQRLQDVDATTEYTIRFYYTILSNTLANTCRMEAYYGDALLTHSDYFDVVTDAVPGNTPWIKLVDEATLSSSDGYIRFQLTCTGGGNAVVFIDEVFVSNKVDATDVDNISLIYTSTGSATTSTSTTSTSTSEVASLVSSASIFESKIDISSTASYSAPIASGSIWTSGSMVLPTSVSELSSSSSSTSMSSSTATSPTAGSLAASPTVCVASATATSGLTCGSKIYSNKAYYKRVQVSDVTRDQCAAACLADSNCQSISYYSTQTCSATCFLQSASVAAMGYTFQFGNGFPQVWDKGCFTQTACSAPAEGSVCVDKMGSAPASTCKSTFMGTAKSCAQPFATATVSAQCGAGACMALCKQYPSCKSFSTNYGGSVTCNFYSGELSEVAESGSGSTIFSDISCYECGSGSSVFNWLTPLADPSSMPDLSACSASSSSSSSSIESSTITTSVAEITSSSLSSTDATTTTPSTTAATTTTASSCVTCTAALLAPAGTTCGVQGEVLYEDAYGVWGASQNSMMDCAAICYKDSSCKAYGYRANSNPSLGCAFIQSSLSQAGFSASSSSNYYWSDKSCASCGNSCASSSSSAIDSMVTSSSTSPSATSSMAITSTVSSSASAACTSCTAANPVPSASGVACAKKGTVANYTPYSFTWAEHPGQNSLMECAAICSQVSGCKAYALDVYYVGCKFLDYSLTDAGFASSDTSTVYWSDMECAACGVGCSSSSDIASPTPFSSYASMSTTLSTSILVGYSQSTGIPTSTSSSIVGYPPSTATSSSASASASSSSLCSAPKAKLEEGVICGLPSSQASSSAIEVLSSPSSLYECASQCLLNANCSSFRFSTLDASCWLYEASMANNGLDYTPSSKNWFYDRECFSCA</sequence>
<proteinExistence type="predicted"/>
<feature type="domain" description="Apple" evidence="2">
    <location>
        <begin position="500"/>
        <end position="577"/>
    </location>
</feature>
<name>A0A9P9WYN9_9PEZI</name>